<evidence type="ECO:0000256" key="1">
    <source>
        <dbReference type="ARBA" id="ARBA00043985"/>
    </source>
</evidence>
<sequence>MFRFFSRVRTIVSSELNSLLNKAEDPGKMLDQFIVDMKNDISEVEAAVAKQIASEKLLKKQLDESTQAVTKREEQAMVALESGDEDLARRVLEEKTKQQTHASSLQVSYDEATKLSSELRDKLREMKDELRDMTMKKDSLKARNESAQARAKVNRSLSGMDSGAKSGFDRMEEKVMRSEAEAESSEELRSINKTLDDDLAALTTKSTVDSELEQLKAKMAEKKASASE</sequence>
<dbReference type="RefSeq" id="WP_251609620.1">
    <property type="nucleotide sequence ID" value="NZ_JAMQJY010000002.1"/>
</dbReference>
<gene>
    <name evidence="3" type="ORF">NDM98_15275</name>
</gene>
<keyword evidence="4" id="KW-1185">Reference proteome</keyword>
<dbReference type="PANTHER" id="PTHR31088:SF6">
    <property type="entry name" value="PHAGE SHOCK PROTEIN A"/>
    <property type="match status" value="1"/>
</dbReference>
<feature type="compositionally biased region" description="Basic and acidic residues" evidence="2">
    <location>
        <begin position="131"/>
        <end position="144"/>
    </location>
</feature>
<name>A0ABT0XN71_9BACI</name>
<feature type="region of interest" description="Disordered" evidence="2">
    <location>
        <begin position="131"/>
        <end position="189"/>
    </location>
</feature>
<comment type="caution">
    <text evidence="3">The sequence shown here is derived from an EMBL/GenBank/DDBJ whole genome shotgun (WGS) entry which is preliminary data.</text>
</comment>
<dbReference type="Proteomes" id="UP001203665">
    <property type="component" value="Unassembled WGS sequence"/>
</dbReference>
<accession>A0ABT0XN71</accession>
<protein>
    <submittedName>
        <fullName evidence="3">PspA/IM30 family protein</fullName>
    </submittedName>
</protein>
<feature type="compositionally biased region" description="Basic and acidic residues" evidence="2">
    <location>
        <begin position="167"/>
        <end position="189"/>
    </location>
</feature>
<organism evidence="3 4">
    <name type="scientific">Alkalicoccobacillus plakortidis</name>
    <dbReference type="NCBI Taxonomy" id="444060"/>
    <lineage>
        <taxon>Bacteria</taxon>
        <taxon>Bacillati</taxon>
        <taxon>Bacillota</taxon>
        <taxon>Bacilli</taxon>
        <taxon>Bacillales</taxon>
        <taxon>Bacillaceae</taxon>
        <taxon>Alkalicoccobacillus</taxon>
    </lineage>
</organism>
<reference evidence="3" key="1">
    <citation type="submission" date="2022-06" db="EMBL/GenBank/DDBJ databases">
        <title>Alkalicoccobacillus porphyridii sp. nov., isolated from a marine red alga, Porphyridium purpureum and reclassification of Shouchella plakortidis and Shouchella gibsonii as Alkalicoccobacillus plakortidis comb. nov. and Alkalicoccobacillus gibsonii comb. nov.</title>
        <authorList>
            <person name="Kim K.H."/>
            <person name="Lee J.K."/>
            <person name="Han D.M."/>
            <person name="Baek J.H."/>
            <person name="Jeon C.O."/>
        </authorList>
    </citation>
    <scope>NUCLEOTIDE SEQUENCE</scope>
    <source>
        <strain evidence="3">DSM 19153</strain>
    </source>
</reference>
<dbReference type="Pfam" id="PF04012">
    <property type="entry name" value="PspA_IM30"/>
    <property type="match status" value="1"/>
</dbReference>
<dbReference type="InterPro" id="IPR007157">
    <property type="entry name" value="PspA_VIPP1"/>
</dbReference>
<dbReference type="EMBL" id="JAMQJY010000002">
    <property type="protein sequence ID" value="MCM2676694.1"/>
    <property type="molecule type" value="Genomic_DNA"/>
</dbReference>
<evidence type="ECO:0000256" key="2">
    <source>
        <dbReference type="SAM" id="MobiDB-lite"/>
    </source>
</evidence>
<comment type="similarity">
    <text evidence="1">Belongs to the PspA/Vipp/IM30 family.</text>
</comment>
<evidence type="ECO:0000313" key="4">
    <source>
        <dbReference type="Proteomes" id="UP001203665"/>
    </source>
</evidence>
<evidence type="ECO:0000313" key="3">
    <source>
        <dbReference type="EMBL" id="MCM2676694.1"/>
    </source>
</evidence>
<proteinExistence type="inferred from homology"/>
<dbReference type="PANTHER" id="PTHR31088">
    <property type="entry name" value="MEMBRANE-ASSOCIATED PROTEIN VIPP1, CHLOROPLASTIC"/>
    <property type="match status" value="1"/>
</dbReference>